<keyword evidence="4" id="KW-1185">Reference proteome</keyword>
<feature type="compositionally biased region" description="Polar residues" evidence="1">
    <location>
        <begin position="98"/>
        <end position="113"/>
    </location>
</feature>
<dbReference type="Proteomes" id="UP000271031">
    <property type="component" value="Unassembled WGS sequence"/>
</dbReference>
<dbReference type="Pfam" id="PF14172">
    <property type="entry name" value="DUF4309"/>
    <property type="match status" value="2"/>
</dbReference>
<organism evidence="3 4">
    <name type="scientific">Brevibacillus fluminis</name>
    <dbReference type="NCBI Taxonomy" id="511487"/>
    <lineage>
        <taxon>Bacteria</taxon>
        <taxon>Bacillati</taxon>
        <taxon>Bacillota</taxon>
        <taxon>Bacilli</taxon>
        <taxon>Bacillales</taxon>
        <taxon>Paenibacillaceae</taxon>
        <taxon>Brevibacillus</taxon>
    </lineage>
</organism>
<feature type="transmembrane region" description="Helical" evidence="2">
    <location>
        <begin position="48"/>
        <end position="70"/>
    </location>
</feature>
<evidence type="ECO:0000256" key="2">
    <source>
        <dbReference type="SAM" id="Phobius"/>
    </source>
</evidence>
<dbReference type="InterPro" id="IPR025453">
    <property type="entry name" value="DUF4309"/>
</dbReference>
<name>A0A3M8DH76_9BACL</name>
<evidence type="ECO:0000313" key="4">
    <source>
        <dbReference type="Proteomes" id="UP000271031"/>
    </source>
</evidence>
<dbReference type="OrthoDB" id="9790935at2"/>
<gene>
    <name evidence="3" type="ORF">EDM56_17195</name>
</gene>
<dbReference type="EMBL" id="RHHQ01000012">
    <property type="protein sequence ID" value="RNB87394.1"/>
    <property type="molecule type" value="Genomic_DNA"/>
</dbReference>
<evidence type="ECO:0000313" key="3">
    <source>
        <dbReference type="EMBL" id="RNB87394.1"/>
    </source>
</evidence>
<dbReference type="RefSeq" id="WP_122919092.1">
    <property type="nucleotide sequence ID" value="NZ_RHHQ01000012.1"/>
</dbReference>
<reference evidence="3 4" key="1">
    <citation type="submission" date="2018-10" db="EMBL/GenBank/DDBJ databases">
        <title>Phylogenomics of Brevibacillus.</title>
        <authorList>
            <person name="Dunlap C."/>
        </authorList>
    </citation>
    <scope>NUCLEOTIDE SEQUENCE [LARGE SCALE GENOMIC DNA]</scope>
    <source>
        <strain evidence="3 4">JCM 15716</strain>
    </source>
</reference>
<keyword evidence="2" id="KW-1133">Transmembrane helix</keyword>
<evidence type="ECO:0000256" key="1">
    <source>
        <dbReference type="SAM" id="MobiDB-lite"/>
    </source>
</evidence>
<protein>
    <submittedName>
        <fullName evidence="3">DUF4309 domain-containing protein</fullName>
    </submittedName>
</protein>
<feature type="region of interest" description="Disordered" evidence="1">
    <location>
        <begin position="79"/>
        <end position="121"/>
    </location>
</feature>
<proteinExistence type="predicted"/>
<dbReference type="AlphaFoldDB" id="A0A3M8DH76"/>
<accession>A0A3M8DH76</accession>
<keyword evidence="2" id="KW-0812">Transmembrane</keyword>
<keyword evidence="2" id="KW-0472">Membrane</keyword>
<sequence length="426" mass="47661">MSDKTDQELLQKLRELPGFSLDKEKKQQILENVMQEEKRYMRQTRTRGSFSLLGKGIAVCALVGAVWVGASVMKHQDQQVAQSPLPDSVTGKQPDPTLATTPSPMPTQNQVPPAQSDPAAPIATAERDGSLLKQLFELSRQGQVEKGGISVENSVIDTYEKQWGKPDATRFEDGLSYYTYNKKGLDIGFNKGMQVVEIRYHTPAITKLTMKQTKQALGLTHSIHTTINDQTVFVYKPNDKYLFEVVFPAATKQQPDPAIQYVVVRYPQGEINLMAQRAPDELLGELKTNAAKGQLLQVPVTVGKSMIDELQREWGKPSRQDFVNGLLYSVFPDKSVVLASNKGDQIVEIRSYDYQLRQITKSQALKTLGKPTETVKIGDQQIEVYQVSPDYQLKVVFPLPTQEIPDPTIDHVNVLYPRGTVNQMAQ</sequence>
<comment type="caution">
    <text evidence="3">The sequence shown here is derived from an EMBL/GenBank/DDBJ whole genome shotgun (WGS) entry which is preliminary data.</text>
</comment>